<dbReference type="PANTHER" id="PTHR12460">
    <property type="entry name" value="CYCLIN-DEPENDENT KINASE INHIBITOR-RELATED PROTEIN"/>
    <property type="match status" value="1"/>
</dbReference>
<keyword evidence="1" id="KW-0175">Coiled coil</keyword>
<dbReference type="SMART" id="SM00582">
    <property type="entry name" value="RPR"/>
    <property type="match status" value="1"/>
</dbReference>
<dbReference type="SUPFAM" id="SSF48464">
    <property type="entry name" value="ENTH/VHS domain"/>
    <property type="match status" value="1"/>
</dbReference>
<dbReference type="Proteomes" id="UP000053259">
    <property type="component" value="Unassembled WGS sequence"/>
</dbReference>
<dbReference type="Pfam" id="PF04818">
    <property type="entry name" value="CID"/>
    <property type="match status" value="1"/>
</dbReference>
<accession>A0A0D2AZP1</accession>
<dbReference type="FunFam" id="1.25.40.90:FF:000030">
    <property type="entry name" value="DUF618 domain protein"/>
    <property type="match status" value="1"/>
</dbReference>
<dbReference type="RefSeq" id="XP_016214424.1">
    <property type="nucleotide sequence ID" value="XM_016357632.1"/>
</dbReference>
<dbReference type="GO" id="GO:0031124">
    <property type="term" value="P:mRNA 3'-end processing"/>
    <property type="evidence" value="ECO:0007669"/>
    <property type="project" value="InterPro"/>
</dbReference>
<dbReference type="InterPro" id="IPR008942">
    <property type="entry name" value="ENTH_VHS"/>
</dbReference>
<dbReference type="OrthoDB" id="10069473at2759"/>
<dbReference type="InterPro" id="IPR006569">
    <property type="entry name" value="CID_dom"/>
</dbReference>
<organism evidence="4 5">
    <name type="scientific">Verruconis gallopava</name>
    <dbReference type="NCBI Taxonomy" id="253628"/>
    <lineage>
        <taxon>Eukaryota</taxon>
        <taxon>Fungi</taxon>
        <taxon>Dikarya</taxon>
        <taxon>Ascomycota</taxon>
        <taxon>Pezizomycotina</taxon>
        <taxon>Dothideomycetes</taxon>
        <taxon>Pleosporomycetidae</taxon>
        <taxon>Venturiales</taxon>
        <taxon>Sympoventuriaceae</taxon>
        <taxon>Verruconis</taxon>
    </lineage>
</organism>
<dbReference type="RefSeq" id="XP_016214423.1">
    <property type="nucleotide sequence ID" value="XM_016357631.1"/>
</dbReference>
<evidence type="ECO:0000256" key="2">
    <source>
        <dbReference type="SAM" id="MobiDB-lite"/>
    </source>
</evidence>
<evidence type="ECO:0000256" key="1">
    <source>
        <dbReference type="SAM" id="Coils"/>
    </source>
</evidence>
<dbReference type="EMBL" id="KN847540">
    <property type="protein sequence ID" value="KIW04554.1"/>
    <property type="molecule type" value="Genomic_DNA"/>
</dbReference>
<dbReference type="VEuPathDB" id="FungiDB:PV09_04307"/>
<protein>
    <recommendedName>
        <fullName evidence="3">CID domain-containing protein</fullName>
    </recommendedName>
</protein>
<dbReference type="FunCoup" id="A0A0D2AZP1">
    <property type="interactions" value="44"/>
</dbReference>
<feature type="region of interest" description="Disordered" evidence="2">
    <location>
        <begin position="278"/>
        <end position="320"/>
    </location>
</feature>
<keyword evidence="5" id="KW-1185">Reference proteome</keyword>
<evidence type="ECO:0000259" key="3">
    <source>
        <dbReference type="PROSITE" id="PS51391"/>
    </source>
</evidence>
<dbReference type="InterPro" id="IPR047883">
    <property type="entry name" value="Rtt103-like_CID"/>
</dbReference>
<dbReference type="AlphaFoldDB" id="A0A0D2AZP1"/>
<dbReference type="EMBL" id="KN847540">
    <property type="protein sequence ID" value="KIW04555.1"/>
    <property type="molecule type" value="Genomic_DNA"/>
</dbReference>
<dbReference type="GeneID" id="27312280"/>
<feature type="domain" description="CID" evidence="3">
    <location>
        <begin position="1"/>
        <end position="133"/>
    </location>
</feature>
<dbReference type="GO" id="GO:0099122">
    <property type="term" value="F:RNA polymerase II C-terminal domain binding"/>
    <property type="evidence" value="ECO:0007669"/>
    <property type="project" value="InterPro"/>
</dbReference>
<feature type="compositionally biased region" description="Polar residues" evidence="2">
    <location>
        <begin position="283"/>
        <end position="292"/>
    </location>
</feature>
<dbReference type="CDD" id="cd17003">
    <property type="entry name" value="CID_Rtt103"/>
    <property type="match status" value="1"/>
</dbReference>
<proteinExistence type="predicted"/>
<dbReference type="STRING" id="253628.A0A0D2AZP1"/>
<feature type="region of interest" description="Disordered" evidence="2">
    <location>
        <begin position="358"/>
        <end position="423"/>
    </location>
</feature>
<reference evidence="4 5" key="1">
    <citation type="submission" date="2015-01" db="EMBL/GenBank/DDBJ databases">
        <title>The Genome Sequence of Ochroconis gallopava CBS43764.</title>
        <authorList>
            <consortium name="The Broad Institute Genomics Platform"/>
            <person name="Cuomo C."/>
            <person name="de Hoog S."/>
            <person name="Gorbushina A."/>
            <person name="Stielow B."/>
            <person name="Teixiera M."/>
            <person name="Abouelleil A."/>
            <person name="Chapman S.B."/>
            <person name="Priest M."/>
            <person name="Young S.K."/>
            <person name="Wortman J."/>
            <person name="Nusbaum C."/>
            <person name="Birren B."/>
        </authorList>
    </citation>
    <scope>NUCLEOTIDE SEQUENCE [LARGE SCALE GENOMIC DNA]</scope>
    <source>
        <strain evidence="4 5">CBS 43764</strain>
    </source>
</reference>
<name>A0A0D2AZP1_9PEZI</name>
<evidence type="ECO:0000313" key="5">
    <source>
        <dbReference type="Proteomes" id="UP000053259"/>
    </source>
</evidence>
<gene>
    <name evidence="4" type="ORF">PV09_04307</name>
</gene>
<sequence length="423" mass="45434">MAYNEDAVKAKLAALNETQEAIVTVAQWIMFHRRYAERTAQIWNQRITESPPPKRLNLIYLANEVVQQSKARKKIEFVAAFQPIIAEATAAAYKGASLDIQQKVRRVVDVWRQRQIFDPACQQDIENRINEIDRARGGTRKGGLGGSLFASSASSAPPEYQALITMQAALTKAEALSRPASEGAQAEWEKFNADSSYATATLPGKAGKLGGLLKILANAEGAVAETLKARKSLVEGLEKLLAKNKADLALEEQQLRDINSRKVDAESKKQEVEASILQGLVPLTNNGTSGSPDQDPPRPDAEPLTPPPVESITPVGSPKGLVSTKGADIIPEIPHNSEAEPVAPPFESLSQTAVLMDGPGNMNMTATGSNGALPGLAIHPREASPMESAPKRRKMSKSAEVQDEFADFQDGSGIDADVEAMLG</sequence>
<dbReference type="PANTHER" id="PTHR12460:SF0">
    <property type="entry name" value="CID DOMAIN-CONTAINING PROTEIN-RELATED"/>
    <property type="match status" value="1"/>
</dbReference>
<evidence type="ECO:0000313" key="4">
    <source>
        <dbReference type="EMBL" id="KIW04554.1"/>
    </source>
</evidence>
<feature type="coiled-coil region" evidence="1">
    <location>
        <begin position="234"/>
        <end position="275"/>
    </location>
</feature>
<dbReference type="Gene3D" id="1.25.40.90">
    <property type="match status" value="1"/>
</dbReference>
<dbReference type="HOGENOM" id="CLU_042070_0_0_1"/>
<dbReference type="PROSITE" id="PS51391">
    <property type="entry name" value="CID"/>
    <property type="match status" value="1"/>
</dbReference>